<evidence type="ECO:0000313" key="2">
    <source>
        <dbReference type="EMBL" id="AYC40175.1"/>
    </source>
</evidence>
<dbReference type="Proteomes" id="UP000265765">
    <property type="component" value="Chromosome"/>
</dbReference>
<accession>A0AAI8PPJ6</accession>
<dbReference type="SUPFAM" id="SSF160631">
    <property type="entry name" value="SMI1/KNR4-like"/>
    <property type="match status" value="1"/>
</dbReference>
<dbReference type="GeneID" id="91283312"/>
<dbReference type="Gene3D" id="3.40.1580.10">
    <property type="entry name" value="SMI1/KNR4-like"/>
    <property type="match status" value="1"/>
</dbReference>
<dbReference type="InterPro" id="IPR037883">
    <property type="entry name" value="Knr4/Smi1-like_sf"/>
</dbReference>
<sequence length="168" mass="18244">MTDDELVLAVRAHVAGRGLPGPASAQDVAAFEEVVGHPMPELLKRIYLEVANGGFGPWQAVSLTETDDWFSDCADITMAYRGFTAPDDAVPPGIVPLMDRGCAMWTLIDFHSPDGQMWDWDPNQCCIRHAAAPIGQSLAQWLTEWLQGAAHEGPYPLRAPADSECANP</sequence>
<feature type="domain" description="Knr4/Smi1-like" evidence="1">
    <location>
        <begin position="22"/>
        <end position="143"/>
    </location>
</feature>
<evidence type="ECO:0000259" key="1">
    <source>
        <dbReference type="Pfam" id="PF09346"/>
    </source>
</evidence>
<organism evidence="2 3">
    <name type="scientific">Streptomyces griseorubiginosus</name>
    <dbReference type="NCBI Taxonomy" id="67304"/>
    <lineage>
        <taxon>Bacteria</taxon>
        <taxon>Bacillati</taxon>
        <taxon>Actinomycetota</taxon>
        <taxon>Actinomycetes</taxon>
        <taxon>Kitasatosporales</taxon>
        <taxon>Streptomycetaceae</taxon>
        <taxon>Streptomyces</taxon>
    </lineage>
</organism>
<protein>
    <recommendedName>
        <fullName evidence="1">Knr4/Smi1-like domain-containing protein</fullName>
    </recommendedName>
</protein>
<dbReference type="InterPro" id="IPR018958">
    <property type="entry name" value="Knr4/Smi1-like_dom"/>
</dbReference>
<gene>
    <name evidence="2" type="ORF">DWG14_04426</name>
</gene>
<name>A0AAI8PPJ6_9ACTN</name>
<proteinExistence type="predicted"/>
<dbReference type="Pfam" id="PF09346">
    <property type="entry name" value="SMI1_KNR4"/>
    <property type="match status" value="1"/>
</dbReference>
<evidence type="ECO:0000313" key="3">
    <source>
        <dbReference type="Proteomes" id="UP000265765"/>
    </source>
</evidence>
<reference evidence="2 3" key="1">
    <citation type="submission" date="2018-09" db="EMBL/GenBank/DDBJ databases">
        <title>Production of Trimethoprim by Streptomyces sp. 3E-1.</title>
        <authorList>
            <person name="Kang H.J."/>
            <person name="Kim S.B."/>
        </authorList>
    </citation>
    <scope>NUCLEOTIDE SEQUENCE [LARGE SCALE GENOMIC DNA]</scope>
    <source>
        <strain evidence="2 3">3E-1</strain>
    </source>
</reference>
<dbReference type="EMBL" id="CP032427">
    <property type="protein sequence ID" value="AYC40175.1"/>
    <property type="molecule type" value="Genomic_DNA"/>
</dbReference>
<dbReference type="KEGG" id="sge:DWG14_04426"/>
<dbReference type="AlphaFoldDB" id="A0AAI8PPJ6"/>
<dbReference type="RefSeq" id="WP_162952076.1">
    <property type="nucleotide sequence ID" value="NZ_CP032427.1"/>
</dbReference>